<dbReference type="SUPFAM" id="SSF52047">
    <property type="entry name" value="RNI-like"/>
    <property type="match status" value="1"/>
</dbReference>
<evidence type="ECO:0000259" key="4">
    <source>
        <dbReference type="Pfam" id="PF07635"/>
    </source>
</evidence>
<comment type="caution">
    <text evidence="5">The sequence shown here is derived from an EMBL/GenBank/DDBJ whole genome shotgun (WGS) entry which is preliminary data.</text>
</comment>
<reference evidence="5 6" key="1">
    <citation type="submission" date="2024-04" db="EMBL/GenBank/DDBJ databases">
        <title>Luteolibacter sp. isolated from soil.</title>
        <authorList>
            <person name="An J."/>
        </authorList>
    </citation>
    <scope>NUCLEOTIDE SEQUENCE [LARGE SCALE GENOMIC DNA]</scope>
    <source>
        <strain evidence="5 6">Y139</strain>
    </source>
</reference>
<feature type="transmembrane region" description="Helical" evidence="3">
    <location>
        <begin position="12"/>
        <end position="36"/>
    </location>
</feature>
<dbReference type="Proteomes" id="UP001371305">
    <property type="component" value="Unassembled WGS sequence"/>
</dbReference>
<evidence type="ECO:0000256" key="2">
    <source>
        <dbReference type="SAM" id="MobiDB-lite"/>
    </source>
</evidence>
<keyword evidence="3" id="KW-1133">Transmembrane helix</keyword>
<dbReference type="PANTHER" id="PTHR35889:SF3">
    <property type="entry name" value="F-BOX DOMAIN-CONTAINING PROTEIN"/>
    <property type="match status" value="1"/>
</dbReference>
<feature type="region of interest" description="Disordered" evidence="2">
    <location>
        <begin position="198"/>
        <end position="228"/>
    </location>
</feature>
<keyword evidence="3" id="KW-0472">Membrane</keyword>
<dbReference type="InterPro" id="IPR011429">
    <property type="entry name" value="Cyt_c_Planctomycete-type"/>
</dbReference>
<evidence type="ECO:0000256" key="1">
    <source>
        <dbReference type="SAM" id="Coils"/>
    </source>
</evidence>
<dbReference type="Pfam" id="PF07635">
    <property type="entry name" value="PSCyt1"/>
    <property type="match status" value="1"/>
</dbReference>
<dbReference type="RefSeq" id="WP_341405921.1">
    <property type="nucleotide sequence ID" value="NZ_JBBUKT010000006.1"/>
</dbReference>
<dbReference type="Gene3D" id="3.80.10.10">
    <property type="entry name" value="Ribonuclease Inhibitor"/>
    <property type="match status" value="1"/>
</dbReference>
<keyword evidence="3" id="KW-0812">Transmembrane</keyword>
<feature type="domain" description="Cytochrome C Planctomycete-type" evidence="4">
    <location>
        <begin position="250"/>
        <end position="310"/>
    </location>
</feature>
<feature type="coiled-coil region" evidence="1">
    <location>
        <begin position="364"/>
        <end position="391"/>
    </location>
</feature>
<name>A0ABU9AX91_9BACT</name>
<protein>
    <submittedName>
        <fullName evidence="5">C-type cytochrome domain-containing protein</fullName>
    </submittedName>
</protein>
<accession>A0ABU9AX91</accession>
<keyword evidence="6" id="KW-1185">Reference proteome</keyword>
<sequence>MTDSETPRRSVTGPIFLTLCGLLVIAALASVPFVAGPPPEDGLPDMARFLGHFHPVFLHLPIGMLLLVLVLEIGHFIPRNRAGYSTRMAMFFAAASAVVATILGLLLYYGAGTYRDEIAQRHLYGGIIFSCGMVAAFVVKVWVDMAAGKGTWLYWILLLGSTGVMGLAAHDGGSLTHGPEYLTTYAPNSVRKMIGLPEKAEKKSKGKKPELAAAPGDGEKPTAPKAAAVQTSGDPVVYTGIINPILEQKCYGCHSADQKVKGKYRMEEYDLLVKGGSEGDGIVHGKSKDSNIVVRVELPMDEDEHMPPSDKKDLQLGAHEITLIKWWIDSGASKDAKLSELKPTDEIKAAIAKLVPPEVLAQQKAAAEQEVKQAAEKRDSVKADVERLRKEFPAALNFESQASSGLVFTAVSMRKDFGDADLAKLQPVMPAMVSLDLSASTVTDNSAKIIAGAAELKSLRLAETAVTDAVLESVAKLPKLESLNLYGTQVTNEGILKLGELKNLKKLYLWQTKVDAAGVEAFKAKLPGCEVVMGL</sequence>
<evidence type="ECO:0000313" key="6">
    <source>
        <dbReference type="Proteomes" id="UP001371305"/>
    </source>
</evidence>
<evidence type="ECO:0000256" key="3">
    <source>
        <dbReference type="SAM" id="Phobius"/>
    </source>
</evidence>
<feature type="transmembrane region" description="Helical" evidence="3">
    <location>
        <begin position="123"/>
        <end position="143"/>
    </location>
</feature>
<feature type="compositionally biased region" description="Basic and acidic residues" evidence="2">
    <location>
        <begin position="198"/>
        <end position="210"/>
    </location>
</feature>
<organism evidence="5 6">
    <name type="scientific">Luteolibacter soli</name>
    <dbReference type="NCBI Taxonomy" id="3135280"/>
    <lineage>
        <taxon>Bacteria</taxon>
        <taxon>Pseudomonadati</taxon>
        <taxon>Verrucomicrobiota</taxon>
        <taxon>Verrucomicrobiia</taxon>
        <taxon>Verrucomicrobiales</taxon>
        <taxon>Verrucomicrobiaceae</taxon>
        <taxon>Luteolibacter</taxon>
    </lineage>
</organism>
<evidence type="ECO:0000313" key="5">
    <source>
        <dbReference type="EMBL" id="MEK7952163.1"/>
    </source>
</evidence>
<dbReference type="PANTHER" id="PTHR35889">
    <property type="entry name" value="CYCLOINULO-OLIGOSACCHARIDE FRUCTANOTRANSFERASE-RELATED"/>
    <property type="match status" value="1"/>
</dbReference>
<keyword evidence="1" id="KW-0175">Coiled coil</keyword>
<gene>
    <name evidence="5" type="ORF">WKV53_16745</name>
</gene>
<proteinExistence type="predicted"/>
<dbReference type="EMBL" id="JBBUKT010000006">
    <property type="protein sequence ID" value="MEK7952163.1"/>
    <property type="molecule type" value="Genomic_DNA"/>
</dbReference>
<feature type="transmembrane region" description="Helical" evidence="3">
    <location>
        <begin position="56"/>
        <end position="77"/>
    </location>
</feature>
<dbReference type="InterPro" id="IPR032675">
    <property type="entry name" value="LRR_dom_sf"/>
</dbReference>
<feature type="transmembrane region" description="Helical" evidence="3">
    <location>
        <begin position="152"/>
        <end position="169"/>
    </location>
</feature>
<feature type="transmembrane region" description="Helical" evidence="3">
    <location>
        <begin position="89"/>
        <end position="111"/>
    </location>
</feature>